<evidence type="ECO:0000259" key="3">
    <source>
        <dbReference type="Pfam" id="PF00535"/>
    </source>
</evidence>
<dbReference type="EMBL" id="JABKKJ010000004">
    <property type="protein sequence ID" value="NPE24754.1"/>
    <property type="molecule type" value="Genomic_DNA"/>
</dbReference>
<evidence type="ECO:0000256" key="1">
    <source>
        <dbReference type="ARBA" id="ARBA00022676"/>
    </source>
</evidence>
<name>A0ABX2B3S9_9BACT</name>
<dbReference type="Proteomes" id="UP000820977">
    <property type="component" value="Unassembled WGS sequence"/>
</dbReference>
<dbReference type="PANTHER" id="PTHR22916:SF51">
    <property type="entry name" value="GLYCOSYLTRANSFERASE EPSH-RELATED"/>
    <property type="match status" value="1"/>
</dbReference>
<proteinExistence type="predicted"/>
<evidence type="ECO:0000313" key="5">
    <source>
        <dbReference type="Proteomes" id="UP000820977"/>
    </source>
</evidence>
<dbReference type="Gene3D" id="3.90.550.10">
    <property type="entry name" value="Spore Coat Polysaccharide Biosynthesis Protein SpsA, Chain A"/>
    <property type="match status" value="1"/>
</dbReference>
<accession>A0ABX2B3S9</accession>
<dbReference type="PANTHER" id="PTHR22916">
    <property type="entry name" value="GLYCOSYLTRANSFERASE"/>
    <property type="match status" value="1"/>
</dbReference>
<dbReference type="InterPro" id="IPR001173">
    <property type="entry name" value="Glyco_trans_2-like"/>
</dbReference>
<dbReference type="CDD" id="cd00761">
    <property type="entry name" value="Glyco_tranf_GTA_type"/>
    <property type="match status" value="1"/>
</dbReference>
<dbReference type="Pfam" id="PF00535">
    <property type="entry name" value="Glycos_transf_2"/>
    <property type="match status" value="1"/>
</dbReference>
<dbReference type="RefSeq" id="WP_172344247.1">
    <property type="nucleotide sequence ID" value="NZ_CATJFF010000046.1"/>
</dbReference>
<protein>
    <submittedName>
        <fullName evidence="4">Glycosyltransferase family 2 protein</fullName>
    </submittedName>
</protein>
<comment type="caution">
    <text evidence="4">The sequence shown here is derived from an EMBL/GenBank/DDBJ whole genome shotgun (WGS) entry which is preliminary data.</text>
</comment>
<dbReference type="SUPFAM" id="SSF53448">
    <property type="entry name" value="Nucleotide-diphospho-sugar transferases"/>
    <property type="match status" value="1"/>
</dbReference>
<keyword evidence="2" id="KW-0808">Transferase</keyword>
<sequence length="303" mass="34945">MELSIIIPVFRVEKTLRRCVDSITSQSYTDYEIILVDDGSPDSCGKICDELSKEDRRIKVIHRANGGLSAARNTGIDIARGKYITFADSDDTMAPETLKDLMEILGKHPEYDIIEYPAVIFYGSPEERVLMPKERVYTNDMSRYWHENEAYTHTYAWNKIYRRRLFVDVRFPEGKVFEDVWTFPMLLDRATTIATTNRGMYFYYANAGGITSNAGGRELGMLLEAHTKILENRRLFSVKYYMHVVNIQLDVYNLTGNILLSRRDMGIKELAGLKPAMFLKGLIIKVSDVRTLCRIHKTIRNLL</sequence>
<organism evidence="4 5">
    <name type="scientific">Xylanibacter caecicola</name>
    <dbReference type="NCBI Taxonomy" id="2736294"/>
    <lineage>
        <taxon>Bacteria</taxon>
        <taxon>Pseudomonadati</taxon>
        <taxon>Bacteroidota</taxon>
        <taxon>Bacteroidia</taxon>
        <taxon>Bacteroidales</taxon>
        <taxon>Prevotellaceae</taxon>
        <taxon>Xylanibacter</taxon>
    </lineage>
</organism>
<gene>
    <name evidence="4" type="ORF">HPS54_04345</name>
</gene>
<reference evidence="4 5" key="1">
    <citation type="submission" date="2020-05" db="EMBL/GenBank/DDBJ databases">
        <title>Distinct polysaccharide utilization as determinants for interspecies competition between intestinal Prevotella spp.</title>
        <authorList>
            <person name="Galvez E.J.C."/>
            <person name="Iljazovic A."/>
            <person name="Strowig T."/>
        </authorList>
    </citation>
    <scope>NUCLEOTIDE SEQUENCE [LARGE SCALE GENOMIC DNA]</scope>
    <source>
        <strain evidence="4 5">PCHR</strain>
    </source>
</reference>
<keyword evidence="5" id="KW-1185">Reference proteome</keyword>
<keyword evidence="1" id="KW-0328">Glycosyltransferase</keyword>
<evidence type="ECO:0000256" key="2">
    <source>
        <dbReference type="ARBA" id="ARBA00022679"/>
    </source>
</evidence>
<dbReference type="InterPro" id="IPR029044">
    <property type="entry name" value="Nucleotide-diphossugar_trans"/>
</dbReference>
<feature type="domain" description="Glycosyltransferase 2-like" evidence="3">
    <location>
        <begin position="4"/>
        <end position="166"/>
    </location>
</feature>
<evidence type="ECO:0000313" key="4">
    <source>
        <dbReference type="EMBL" id="NPE24754.1"/>
    </source>
</evidence>